<name>A0A165Q1Q1_EXIGL</name>
<feature type="compositionally biased region" description="Polar residues" evidence="1">
    <location>
        <begin position="55"/>
        <end position="71"/>
    </location>
</feature>
<accession>A0A165Q1Q1</accession>
<dbReference type="InParanoid" id="A0A165Q1Q1"/>
<feature type="region of interest" description="Disordered" evidence="1">
    <location>
        <begin position="109"/>
        <end position="207"/>
    </location>
</feature>
<feature type="region of interest" description="Disordered" evidence="1">
    <location>
        <begin position="51"/>
        <end position="97"/>
    </location>
</feature>
<dbReference type="EMBL" id="KV425885">
    <property type="protein sequence ID" value="KZW02963.1"/>
    <property type="molecule type" value="Genomic_DNA"/>
</dbReference>
<protein>
    <submittedName>
        <fullName evidence="2">Uncharacterized protein</fullName>
    </submittedName>
</protein>
<feature type="compositionally biased region" description="Basic residues" evidence="1">
    <location>
        <begin position="184"/>
        <end position="207"/>
    </location>
</feature>
<organism evidence="2 3">
    <name type="scientific">Exidia glandulosa HHB12029</name>
    <dbReference type="NCBI Taxonomy" id="1314781"/>
    <lineage>
        <taxon>Eukaryota</taxon>
        <taxon>Fungi</taxon>
        <taxon>Dikarya</taxon>
        <taxon>Basidiomycota</taxon>
        <taxon>Agaricomycotina</taxon>
        <taxon>Agaricomycetes</taxon>
        <taxon>Auriculariales</taxon>
        <taxon>Exidiaceae</taxon>
        <taxon>Exidia</taxon>
    </lineage>
</organism>
<evidence type="ECO:0000313" key="3">
    <source>
        <dbReference type="Proteomes" id="UP000077266"/>
    </source>
</evidence>
<feature type="compositionally biased region" description="Basic residues" evidence="1">
    <location>
        <begin position="139"/>
        <end position="148"/>
    </location>
</feature>
<proteinExistence type="predicted"/>
<keyword evidence="3" id="KW-1185">Reference proteome</keyword>
<dbReference type="AlphaFoldDB" id="A0A165Q1Q1"/>
<reference evidence="2 3" key="1">
    <citation type="journal article" date="2016" name="Mol. Biol. Evol.">
        <title>Comparative Genomics of Early-Diverging Mushroom-Forming Fungi Provides Insights into the Origins of Lignocellulose Decay Capabilities.</title>
        <authorList>
            <person name="Nagy L.G."/>
            <person name="Riley R."/>
            <person name="Tritt A."/>
            <person name="Adam C."/>
            <person name="Daum C."/>
            <person name="Floudas D."/>
            <person name="Sun H."/>
            <person name="Yadav J.S."/>
            <person name="Pangilinan J."/>
            <person name="Larsson K.H."/>
            <person name="Matsuura K."/>
            <person name="Barry K."/>
            <person name="Labutti K."/>
            <person name="Kuo R."/>
            <person name="Ohm R.A."/>
            <person name="Bhattacharya S.S."/>
            <person name="Shirouzu T."/>
            <person name="Yoshinaga Y."/>
            <person name="Martin F.M."/>
            <person name="Grigoriev I.V."/>
            <person name="Hibbett D.S."/>
        </authorList>
    </citation>
    <scope>NUCLEOTIDE SEQUENCE [LARGE SCALE GENOMIC DNA]</scope>
    <source>
        <strain evidence="2 3">HHB12029</strain>
    </source>
</reference>
<sequence length="207" mass="24500">MRRLQTDSIHYLDYPSWRRERGRLRNARVVRLTLREVWTTFSTTLYSVPRGRVPNSLSQRARNASSTTTQWRRLAPTRPNRSGTARAPGGLDGARSDWSAQCRAGDVVWTGRATRHKTRQPAHASSPRRSATQRDQRTEHHRSRLGRRLRSDHDVSHARTHERSDARAPRRQTRRQREYERRPQCRTRHGRRTRRTGRTQGRRRVYV</sequence>
<feature type="compositionally biased region" description="Basic and acidic residues" evidence="1">
    <location>
        <begin position="149"/>
        <end position="168"/>
    </location>
</feature>
<gene>
    <name evidence="2" type="ORF">EXIGLDRAFT_317908</name>
</gene>
<evidence type="ECO:0000313" key="2">
    <source>
        <dbReference type="EMBL" id="KZW02963.1"/>
    </source>
</evidence>
<evidence type="ECO:0000256" key="1">
    <source>
        <dbReference type="SAM" id="MobiDB-lite"/>
    </source>
</evidence>
<dbReference type="Proteomes" id="UP000077266">
    <property type="component" value="Unassembled WGS sequence"/>
</dbReference>